<dbReference type="Pfam" id="PF00990">
    <property type="entry name" value="GGDEF"/>
    <property type="match status" value="1"/>
</dbReference>
<dbReference type="Proteomes" id="UP000281112">
    <property type="component" value="Unassembled WGS sequence"/>
</dbReference>
<dbReference type="SUPFAM" id="SSF55785">
    <property type="entry name" value="PYP-like sensor domain (PAS domain)"/>
    <property type="match status" value="1"/>
</dbReference>
<dbReference type="FunFam" id="3.30.70.270:FF:000001">
    <property type="entry name" value="Diguanylate cyclase domain protein"/>
    <property type="match status" value="1"/>
</dbReference>
<dbReference type="EC" id="2.7.7.65" evidence="2"/>
<reference evidence="7 8" key="1">
    <citation type="submission" date="2018-11" db="EMBL/GenBank/DDBJ databases">
        <title>Vibrio LJC006 sp. nov., isolated from seawater during the bloom of the enteromorpha.</title>
        <authorList>
            <person name="Liang J."/>
        </authorList>
    </citation>
    <scope>NUCLEOTIDE SEQUENCE [LARGE SCALE GENOMIC DNA]</scope>
    <source>
        <strain evidence="7 8">LJC006</strain>
    </source>
</reference>
<dbReference type="Gene3D" id="3.30.450.20">
    <property type="entry name" value="PAS domain"/>
    <property type="match status" value="1"/>
</dbReference>
<protein>
    <recommendedName>
        <fullName evidence="2">diguanylate cyclase</fullName>
        <ecNumber evidence="2">2.7.7.65</ecNumber>
    </recommendedName>
</protein>
<dbReference type="EMBL" id="RJVQ01000001">
    <property type="protein sequence ID" value="RQW64774.1"/>
    <property type="molecule type" value="Genomic_DNA"/>
</dbReference>
<feature type="transmembrane region" description="Helical" evidence="4">
    <location>
        <begin position="38"/>
        <end position="58"/>
    </location>
</feature>
<feature type="domain" description="GGDEF" evidence="6">
    <location>
        <begin position="228"/>
        <end position="352"/>
    </location>
</feature>
<comment type="cofactor">
    <cofactor evidence="1">
        <name>Mg(2+)</name>
        <dbReference type="ChEBI" id="CHEBI:18420"/>
    </cofactor>
</comment>
<sequence>MEYYNNVLHRAVRLFPSTTFLIALPATASENTATGAILSNFYYTLLFGFILVLIFLLIKLTRHKHQEPFYNPTLMNAFREMSACIILDSKYRIIKINKEFTKLNGYELKDVMRLTPFPNIVFTDSYKEKKQIIASLASSGVWQGELSAIHKSGYVLTQLIKIQAINTSTDHPPFYIMSFVDISHQKEIEHQLRILSEKDPLTGLWNRRKFDDELRRLCKLVERYPDKSSACVAMIDIDHFKQINDQLGHDHGDYVIQMLSGKFKKDLRETDIIARVGGEEFAIILRQTSLQDAAYIIDRLRHAIHENHDIPCSISGGITDVTSSPEQVYKRADIALYNAKSAGRNKILPLPSSQTAEVEYALQ</sequence>
<dbReference type="CDD" id="cd01949">
    <property type="entry name" value="GGDEF"/>
    <property type="match status" value="1"/>
</dbReference>
<evidence type="ECO:0000256" key="4">
    <source>
        <dbReference type="SAM" id="Phobius"/>
    </source>
</evidence>
<feature type="signal peptide" evidence="5">
    <location>
        <begin position="1"/>
        <end position="28"/>
    </location>
</feature>
<evidence type="ECO:0000256" key="1">
    <source>
        <dbReference type="ARBA" id="ARBA00001946"/>
    </source>
</evidence>
<dbReference type="NCBIfam" id="TIGR00229">
    <property type="entry name" value="sensory_box"/>
    <property type="match status" value="1"/>
</dbReference>
<evidence type="ECO:0000256" key="5">
    <source>
        <dbReference type="SAM" id="SignalP"/>
    </source>
</evidence>
<keyword evidence="4" id="KW-1133">Transmembrane helix</keyword>
<dbReference type="SMART" id="SM00267">
    <property type="entry name" value="GGDEF"/>
    <property type="match status" value="1"/>
</dbReference>
<keyword evidence="4" id="KW-0812">Transmembrane</keyword>
<dbReference type="NCBIfam" id="TIGR00254">
    <property type="entry name" value="GGDEF"/>
    <property type="match status" value="1"/>
</dbReference>
<organism evidence="7 8">
    <name type="scientific">Vibrio viridaestus</name>
    <dbReference type="NCBI Taxonomy" id="2487322"/>
    <lineage>
        <taxon>Bacteria</taxon>
        <taxon>Pseudomonadati</taxon>
        <taxon>Pseudomonadota</taxon>
        <taxon>Gammaproteobacteria</taxon>
        <taxon>Vibrionales</taxon>
        <taxon>Vibrionaceae</taxon>
        <taxon>Vibrio</taxon>
    </lineage>
</organism>
<dbReference type="SUPFAM" id="SSF55073">
    <property type="entry name" value="Nucleotide cyclase"/>
    <property type="match status" value="1"/>
</dbReference>
<accession>A0A3N9TLB1</accession>
<evidence type="ECO:0000313" key="8">
    <source>
        <dbReference type="Proteomes" id="UP000281112"/>
    </source>
</evidence>
<evidence type="ECO:0000256" key="3">
    <source>
        <dbReference type="ARBA" id="ARBA00034247"/>
    </source>
</evidence>
<dbReference type="InterPro" id="IPR050469">
    <property type="entry name" value="Diguanylate_Cyclase"/>
</dbReference>
<proteinExistence type="predicted"/>
<feature type="chain" id="PRO_5017968454" description="diguanylate cyclase" evidence="5">
    <location>
        <begin position="29"/>
        <end position="363"/>
    </location>
</feature>
<evidence type="ECO:0000256" key="2">
    <source>
        <dbReference type="ARBA" id="ARBA00012528"/>
    </source>
</evidence>
<dbReference type="GO" id="GO:1902201">
    <property type="term" value="P:negative regulation of bacterial-type flagellum-dependent cell motility"/>
    <property type="evidence" value="ECO:0007669"/>
    <property type="project" value="TreeGrafter"/>
</dbReference>
<dbReference type="Gene3D" id="3.30.70.270">
    <property type="match status" value="1"/>
</dbReference>
<dbReference type="PANTHER" id="PTHR45138">
    <property type="entry name" value="REGULATORY COMPONENTS OF SENSORY TRANSDUCTION SYSTEM"/>
    <property type="match status" value="1"/>
</dbReference>
<dbReference type="OrthoDB" id="9812260at2"/>
<dbReference type="CDD" id="cd00130">
    <property type="entry name" value="PAS"/>
    <property type="match status" value="1"/>
</dbReference>
<dbReference type="AlphaFoldDB" id="A0A3N9TLB1"/>
<evidence type="ECO:0000313" key="7">
    <source>
        <dbReference type="EMBL" id="RQW64774.1"/>
    </source>
</evidence>
<dbReference type="InterPro" id="IPR029787">
    <property type="entry name" value="Nucleotide_cyclase"/>
</dbReference>
<dbReference type="GO" id="GO:0043709">
    <property type="term" value="P:cell adhesion involved in single-species biofilm formation"/>
    <property type="evidence" value="ECO:0007669"/>
    <property type="project" value="TreeGrafter"/>
</dbReference>
<gene>
    <name evidence="7" type="ORF">EES38_01630</name>
</gene>
<dbReference type="Pfam" id="PF13426">
    <property type="entry name" value="PAS_9"/>
    <property type="match status" value="1"/>
</dbReference>
<dbReference type="PROSITE" id="PS50887">
    <property type="entry name" value="GGDEF"/>
    <property type="match status" value="1"/>
</dbReference>
<dbReference type="InterPro" id="IPR043128">
    <property type="entry name" value="Rev_trsase/Diguanyl_cyclase"/>
</dbReference>
<name>A0A3N9TLB1_9VIBR</name>
<dbReference type="GO" id="GO:0052621">
    <property type="term" value="F:diguanylate cyclase activity"/>
    <property type="evidence" value="ECO:0007669"/>
    <property type="project" value="UniProtKB-EC"/>
</dbReference>
<dbReference type="PANTHER" id="PTHR45138:SF9">
    <property type="entry name" value="DIGUANYLATE CYCLASE DGCM-RELATED"/>
    <property type="match status" value="1"/>
</dbReference>
<dbReference type="GO" id="GO:0005886">
    <property type="term" value="C:plasma membrane"/>
    <property type="evidence" value="ECO:0007669"/>
    <property type="project" value="TreeGrafter"/>
</dbReference>
<evidence type="ECO:0000259" key="6">
    <source>
        <dbReference type="PROSITE" id="PS50887"/>
    </source>
</evidence>
<dbReference type="InterPro" id="IPR035965">
    <property type="entry name" value="PAS-like_dom_sf"/>
</dbReference>
<keyword evidence="8" id="KW-1185">Reference proteome</keyword>
<dbReference type="InterPro" id="IPR000160">
    <property type="entry name" value="GGDEF_dom"/>
</dbReference>
<comment type="caution">
    <text evidence="7">The sequence shown here is derived from an EMBL/GenBank/DDBJ whole genome shotgun (WGS) entry which is preliminary data.</text>
</comment>
<dbReference type="InterPro" id="IPR000014">
    <property type="entry name" value="PAS"/>
</dbReference>
<keyword evidence="5" id="KW-0732">Signal</keyword>
<comment type="catalytic activity">
    <reaction evidence="3">
        <text>2 GTP = 3',3'-c-di-GMP + 2 diphosphate</text>
        <dbReference type="Rhea" id="RHEA:24898"/>
        <dbReference type="ChEBI" id="CHEBI:33019"/>
        <dbReference type="ChEBI" id="CHEBI:37565"/>
        <dbReference type="ChEBI" id="CHEBI:58805"/>
        <dbReference type="EC" id="2.7.7.65"/>
    </reaction>
</comment>
<keyword evidence="4" id="KW-0472">Membrane</keyword>